<proteinExistence type="predicted"/>
<evidence type="ECO:0000313" key="2">
    <source>
        <dbReference type="EMBL" id="KAE7996419.1"/>
    </source>
</evidence>
<sequence length="93" mass="10567">MRKIQQQTVGDIAGGGDRRRTQTRKLGGRVWMKPPKITTPAERQDSQIYESNTPEIPTRDKKGTKKERVARKGKRGGSPSQGHRVNCWLPEQE</sequence>
<gene>
    <name evidence="2" type="ORF">FH972_001146</name>
</gene>
<evidence type="ECO:0000313" key="3">
    <source>
        <dbReference type="Proteomes" id="UP000327013"/>
    </source>
</evidence>
<feature type="compositionally biased region" description="Polar residues" evidence="1">
    <location>
        <begin position="46"/>
        <end position="55"/>
    </location>
</feature>
<feature type="region of interest" description="Disordered" evidence="1">
    <location>
        <begin position="1"/>
        <end position="93"/>
    </location>
</feature>
<dbReference type="EMBL" id="CM017321">
    <property type="protein sequence ID" value="KAE7996419.1"/>
    <property type="molecule type" value="Genomic_DNA"/>
</dbReference>
<dbReference type="AlphaFoldDB" id="A0A5N6QCQ3"/>
<feature type="compositionally biased region" description="Basic residues" evidence="1">
    <location>
        <begin position="62"/>
        <end position="75"/>
    </location>
</feature>
<dbReference type="Proteomes" id="UP000327013">
    <property type="component" value="Chromosome 1"/>
</dbReference>
<evidence type="ECO:0000256" key="1">
    <source>
        <dbReference type="SAM" id="MobiDB-lite"/>
    </source>
</evidence>
<protein>
    <submittedName>
        <fullName evidence="2">Uncharacterized protein</fullName>
    </submittedName>
</protein>
<accession>A0A5N6QCQ3</accession>
<keyword evidence="3" id="KW-1185">Reference proteome</keyword>
<name>A0A5N6QCQ3_9ROSI</name>
<organism evidence="2 3">
    <name type="scientific">Carpinus fangiana</name>
    <dbReference type="NCBI Taxonomy" id="176857"/>
    <lineage>
        <taxon>Eukaryota</taxon>
        <taxon>Viridiplantae</taxon>
        <taxon>Streptophyta</taxon>
        <taxon>Embryophyta</taxon>
        <taxon>Tracheophyta</taxon>
        <taxon>Spermatophyta</taxon>
        <taxon>Magnoliopsida</taxon>
        <taxon>eudicotyledons</taxon>
        <taxon>Gunneridae</taxon>
        <taxon>Pentapetalae</taxon>
        <taxon>rosids</taxon>
        <taxon>fabids</taxon>
        <taxon>Fagales</taxon>
        <taxon>Betulaceae</taxon>
        <taxon>Carpinus</taxon>
    </lineage>
</organism>
<reference evidence="2 3" key="1">
    <citation type="submission" date="2019-06" db="EMBL/GenBank/DDBJ databases">
        <title>A chromosomal-level reference genome of Carpinus fangiana (Coryloideae, Betulaceae).</title>
        <authorList>
            <person name="Yang X."/>
            <person name="Wang Z."/>
            <person name="Zhang L."/>
            <person name="Hao G."/>
            <person name="Liu J."/>
            <person name="Yang Y."/>
        </authorList>
    </citation>
    <scope>NUCLEOTIDE SEQUENCE [LARGE SCALE GENOMIC DNA]</scope>
    <source>
        <strain evidence="2">Cfa_2016G</strain>
        <tissue evidence="2">Leaf</tissue>
    </source>
</reference>